<accession>A0AAR5QAU9</accession>
<dbReference type="InterPro" id="IPR027246">
    <property type="entry name" value="Porin_Euk/Tom40"/>
</dbReference>
<dbReference type="PRINTS" id="PR00185">
    <property type="entry name" value="EUKARYTPORIN"/>
</dbReference>
<keyword evidence="7" id="KW-0406">Ion transport</keyword>
<sequence length="371" mass="39710">MENPCKPPIEEKLYSCPRLSDASGKIDSAHAEVRQVECGKGFGLFGGKKSAEATPPPLIPEEMAPPPYSDLGKKAQDVFNKGYHFGLVKLDIKTKSASGVEFATGGSSNQESGKVAGSLETKYKVKDYGLTFTEKWTTDNTLSTEMAVQDQLVPGLKLSSALNFAPQTGQKTGNVKAAYVNKQVAINADSDFRADGPIVSASAVVGYQGWLAGYLAGYDVNNKKLTKSNFALGFTSGDFTLHSNVDWIGNDADDQSGEAHYGGSIYQAVNAKLEYGIMVDWFNGGGESDDKENSGDGDNGGSKTLFGVGAQYQLDPDASLRFKVNSNRQIGLGYQQRLREGVTIWLSALIDGKNLDQAGDHKLGFALELEA</sequence>
<dbReference type="EnsemblMetazoa" id="XM_019914722.1">
    <property type="protein sequence ID" value="XP_019770281.1"/>
    <property type="gene ID" value="LOC109544496"/>
</dbReference>
<reference evidence="12" key="1">
    <citation type="journal article" date="2013" name="Genome Biol.">
        <title>Draft genome of the mountain pine beetle, Dendroctonus ponderosae Hopkins, a major forest pest.</title>
        <authorList>
            <person name="Keeling C.I."/>
            <person name="Yuen M.M."/>
            <person name="Liao N.Y."/>
            <person name="Docking T.R."/>
            <person name="Chan S.K."/>
            <person name="Taylor G.A."/>
            <person name="Palmquist D.L."/>
            <person name="Jackman S.D."/>
            <person name="Nguyen A."/>
            <person name="Li M."/>
            <person name="Henderson H."/>
            <person name="Janes J.K."/>
            <person name="Zhao Y."/>
            <person name="Pandoh P."/>
            <person name="Moore R."/>
            <person name="Sperling F.A."/>
            <person name="Huber D.P."/>
            <person name="Birol I."/>
            <person name="Jones S.J."/>
            <person name="Bohlmann J."/>
        </authorList>
    </citation>
    <scope>NUCLEOTIDE SEQUENCE</scope>
</reference>
<keyword evidence="6" id="KW-1000">Mitochondrion outer membrane</keyword>
<dbReference type="Pfam" id="PF01459">
    <property type="entry name" value="Porin_3"/>
    <property type="match status" value="1"/>
</dbReference>
<keyword evidence="4" id="KW-1134">Transmembrane beta strand</keyword>
<dbReference type="Proteomes" id="UP000019118">
    <property type="component" value="Unassembled WGS sequence"/>
</dbReference>
<dbReference type="GeneID" id="109544496"/>
<evidence type="ECO:0000256" key="9">
    <source>
        <dbReference type="ARBA" id="ARBA00023128"/>
    </source>
</evidence>
<dbReference type="PANTHER" id="PTHR11743">
    <property type="entry name" value="VOLTAGE-DEPENDENT ANION-SELECTIVE CHANNEL"/>
    <property type="match status" value="1"/>
</dbReference>
<proteinExistence type="inferred from homology"/>
<organism evidence="11 12">
    <name type="scientific">Dendroctonus ponderosae</name>
    <name type="common">Mountain pine beetle</name>
    <dbReference type="NCBI Taxonomy" id="77166"/>
    <lineage>
        <taxon>Eukaryota</taxon>
        <taxon>Metazoa</taxon>
        <taxon>Ecdysozoa</taxon>
        <taxon>Arthropoda</taxon>
        <taxon>Hexapoda</taxon>
        <taxon>Insecta</taxon>
        <taxon>Pterygota</taxon>
        <taxon>Neoptera</taxon>
        <taxon>Endopterygota</taxon>
        <taxon>Coleoptera</taxon>
        <taxon>Polyphaga</taxon>
        <taxon>Cucujiformia</taxon>
        <taxon>Curculionidae</taxon>
        <taxon>Scolytinae</taxon>
        <taxon>Dendroctonus</taxon>
    </lineage>
</organism>
<dbReference type="InterPro" id="IPR023614">
    <property type="entry name" value="Porin_dom_sf"/>
</dbReference>
<evidence type="ECO:0000313" key="11">
    <source>
        <dbReference type="EnsemblMetazoa" id="XP_019770281.1"/>
    </source>
</evidence>
<comment type="subcellular location">
    <subcellularLocation>
        <location evidence="1">Mitochondrion outer membrane</location>
    </subcellularLocation>
</comment>
<evidence type="ECO:0000256" key="8">
    <source>
        <dbReference type="ARBA" id="ARBA00023114"/>
    </source>
</evidence>
<keyword evidence="9" id="KW-0496">Mitochondrion</keyword>
<keyword evidence="10" id="KW-0472">Membrane</keyword>
<dbReference type="InterPro" id="IPR001925">
    <property type="entry name" value="Porin_Euk"/>
</dbReference>
<dbReference type="Gene3D" id="2.40.160.10">
    <property type="entry name" value="Porin"/>
    <property type="match status" value="1"/>
</dbReference>
<dbReference type="GO" id="GO:0008308">
    <property type="term" value="F:voltage-gated monoatomic anion channel activity"/>
    <property type="evidence" value="ECO:0007669"/>
    <property type="project" value="InterPro"/>
</dbReference>
<evidence type="ECO:0000256" key="6">
    <source>
        <dbReference type="ARBA" id="ARBA00022787"/>
    </source>
</evidence>
<name>A0AAR5QAU9_DENPD</name>
<evidence type="ECO:0000256" key="1">
    <source>
        <dbReference type="ARBA" id="ARBA00004294"/>
    </source>
</evidence>
<reference evidence="11" key="2">
    <citation type="submission" date="2024-08" db="UniProtKB">
        <authorList>
            <consortium name="EnsemblMetazoa"/>
        </authorList>
    </citation>
    <scope>IDENTIFICATION</scope>
</reference>
<dbReference type="CDD" id="cd07306">
    <property type="entry name" value="Porin3_VDAC"/>
    <property type="match status" value="1"/>
</dbReference>
<dbReference type="AlphaFoldDB" id="A0AAR5QAU9"/>
<evidence type="ECO:0000256" key="7">
    <source>
        <dbReference type="ARBA" id="ARBA00023065"/>
    </source>
</evidence>
<keyword evidence="3" id="KW-0813">Transport</keyword>
<keyword evidence="12" id="KW-1185">Reference proteome</keyword>
<dbReference type="GO" id="GO:0046930">
    <property type="term" value="C:pore complex"/>
    <property type="evidence" value="ECO:0007669"/>
    <property type="project" value="UniProtKB-KW"/>
</dbReference>
<protein>
    <recommendedName>
        <fullName evidence="13">Voltage-dependent anion-selective channel protein 3</fullName>
    </recommendedName>
</protein>
<evidence type="ECO:0008006" key="13">
    <source>
        <dbReference type="Google" id="ProtNLM"/>
    </source>
</evidence>
<comment type="similarity">
    <text evidence="2">Belongs to the eukaryotic mitochondrial porin family.</text>
</comment>
<evidence type="ECO:0000256" key="10">
    <source>
        <dbReference type="ARBA" id="ARBA00023136"/>
    </source>
</evidence>
<keyword evidence="8" id="KW-0626">Porin</keyword>
<dbReference type="GO" id="GO:0015288">
    <property type="term" value="F:porin activity"/>
    <property type="evidence" value="ECO:0007669"/>
    <property type="project" value="UniProtKB-KW"/>
</dbReference>
<dbReference type="FunFam" id="2.40.160.10:FF:000001">
    <property type="entry name" value="Voltage-dependent anion-selective channel protein 2"/>
    <property type="match status" value="1"/>
</dbReference>
<dbReference type="RefSeq" id="XP_019770281.1">
    <property type="nucleotide sequence ID" value="XM_019914722.2"/>
</dbReference>
<evidence type="ECO:0000256" key="3">
    <source>
        <dbReference type="ARBA" id="ARBA00022448"/>
    </source>
</evidence>
<dbReference type="PANTHER" id="PTHR11743:SF70">
    <property type="entry name" value="GH26960P-RELATED"/>
    <property type="match status" value="1"/>
</dbReference>
<evidence type="ECO:0000256" key="5">
    <source>
        <dbReference type="ARBA" id="ARBA00022692"/>
    </source>
</evidence>
<evidence type="ECO:0000256" key="4">
    <source>
        <dbReference type="ARBA" id="ARBA00022452"/>
    </source>
</evidence>
<evidence type="ECO:0000313" key="12">
    <source>
        <dbReference type="Proteomes" id="UP000019118"/>
    </source>
</evidence>
<evidence type="ECO:0000256" key="2">
    <source>
        <dbReference type="ARBA" id="ARBA00007780"/>
    </source>
</evidence>
<keyword evidence="5" id="KW-0812">Transmembrane</keyword>
<dbReference type="GO" id="GO:0005741">
    <property type="term" value="C:mitochondrial outer membrane"/>
    <property type="evidence" value="ECO:0007669"/>
    <property type="project" value="UniProtKB-SubCell"/>
</dbReference>